<dbReference type="Gene3D" id="3.30.420.10">
    <property type="entry name" value="Ribonuclease H-like superfamily/Ribonuclease H"/>
    <property type="match status" value="1"/>
</dbReference>
<keyword evidence="4" id="KW-0269">Exonuclease</keyword>
<dbReference type="InterPro" id="IPR036397">
    <property type="entry name" value="RNaseH_sf"/>
</dbReference>
<sequence>MPNYGDKATNLVWIDLEMTGLDINKDAIIEIATIVTDKDLNILAYGPDLAIQTPESVLATMDDFVLNMHTQNGLLERVRKSTITLEQAEKMTLDFIQKFTNVRTAPLCGNSIGTDKMFLVKHMPNLVKHLHYRMIDVSTIKQLNFLWGFDYAYEKQGTHLALDDIKESIGELAFYRQKFFQK</sequence>
<keyword evidence="8" id="KW-1185">Reference proteome</keyword>
<evidence type="ECO:0000256" key="5">
    <source>
        <dbReference type="ARBA" id="ARBA00070964"/>
    </source>
</evidence>
<dbReference type="SUPFAM" id="SSF53098">
    <property type="entry name" value="Ribonuclease H-like"/>
    <property type="match status" value="1"/>
</dbReference>
<dbReference type="Proteomes" id="UP000265916">
    <property type="component" value="Unassembled WGS sequence"/>
</dbReference>
<evidence type="ECO:0000256" key="3">
    <source>
        <dbReference type="ARBA" id="ARBA00022801"/>
    </source>
</evidence>
<evidence type="ECO:0000256" key="1">
    <source>
        <dbReference type="ARBA" id="ARBA00009921"/>
    </source>
</evidence>
<dbReference type="RefSeq" id="WP_119530112.1">
    <property type="nucleotide sequence ID" value="NZ_JBHSSP010000007.1"/>
</dbReference>
<comment type="similarity">
    <text evidence="1">Belongs to the oligoribonuclease family.</text>
</comment>
<keyword evidence="3 7" id="KW-0378">Hydrolase</keyword>
<evidence type="ECO:0000259" key="6">
    <source>
        <dbReference type="SMART" id="SM00479"/>
    </source>
</evidence>
<evidence type="ECO:0000256" key="4">
    <source>
        <dbReference type="ARBA" id="ARBA00022839"/>
    </source>
</evidence>
<dbReference type="AlphaFoldDB" id="A0A3A1YRQ3"/>
<dbReference type="GO" id="GO:0006259">
    <property type="term" value="P:DNA metabolic process"/>
    <property type="evidence" value="ECO:0007669"/>
    <property type="project" value="UniProtKB-ARBA"/>
</dbReference>
<feature type="domain" description="Exonuclease" evidence="6">
    <location>
        <begin position="10"/>
        <end position="181"/>
    </location>
</feature>
<keyword evidence="2" id="KW-0540">Nuclease</keyword>
<dbReference type="FunFam" id="3.30.420.10:FF:000003">
    <property type="entry name" value="Oligoribonuclease"/>
    <property type="match status" value="1"/>
</dbReference>
<evidence type="ECO:0000313" key="8">
    <source>
        <dbReference type="Proteomes" id="UP000265916"/>
    </source>
</evidence>
<gene>
    <name evidence="7" type="ORF">CKF58_00915</name>
</gene>
<proteinExistence type="inferred from homology"/>
<reference evidence="7 8" key="1">
    <citation type="submission" date="2017-08" db="EMBL/GenBank/DDBJ databases">
        <title>Reclassification of Bisgaard taxon 37 and 44.</title>
        <authorList>
            <person name="Christensen H."/>
        </authorList>
    </citation>
    <scope>NUCLEOTIDE SEQUENCE [LARGE SCALE GENOMIC DNA]</scope>
    <source>
        <strain evidence="7 8">111</strain>
    </source>
</reference>
<evidence type="ECO:0000256" key="2">
    <source>
        <dbReference type="ARBA" id="ARBA00022722"/>
    </source>
</evidence>
<dbReference type="PANTHER" id="PTHR11046">
    <property type="entry name" value="OLIGORIBONUCLEASE, MITOCHONDRIAL"/>
    <property type="match status" value="1"/>
</dbReference>
<dbReference type="SMART" id="SM00479">
    <property type="entry name" value="EXOIII"/>
    <property type="match status" value="1"/>
</dbReference>
<organism evidence="7 8">
    <name type="scientific">Psittacicella hinzii</name>
    <dbReference type="NCBI Taxonomy" id="2028575"/>
    <lineage>
        <taxon>Bacteria</taxon>
        <taxon>Pseudomonadati</taxon>
        <taxon>Pseudomonadota</taxon>
        <taxon>Gammaproteobacteria</taxon>
        <taxon>Pasteurellales</taxon>
        <taxon>Psittacicellaceae</taxon>
        <taxon>Psittacicella</taxon>
    </lineage>
</organism>
<dbReference type="Pfam" id="PF00929">
    <property type="entry name" value="RNase_T"/>
    <property type="match status" value="1"/>
</dbReference>
<dbReference type="OrthoDB" id="9801329at2"/>
<dbReference type="PANTHER" id="PTHR11046:SF0">
    <property type="entry name" value="OLIGORIBONUCLEASE, MITOCHONDRIAL"/>
    <property type="match status" value="1"/>
</dbReference>
<dbReference type="InterPro" id="IPR013520">
    <property type="entry name" value="Ribonucl_H"/>
</dbReference>
<comment type="caution">
    <text evidence="7">The sequence shown here is derived from an EMBL/GenBank/DDBJ whole genome shotgun (WGS) entry which is preliminary data.</text>
</comment>
<dbReference type="InterPro" id="IPR012337">
    <property type="entry name" value="RNaseH-like_sf"/>
</dbReference>
<dbReference type="GO" id="GO:0000175">
    <property type="term" value="F:3'-5'-RNA exonuclease activity"/>
    <property type="evidence" value="ECO:0007669"/>
    <property type="project" value="InterPro"/>
</dbReference>
<name>A0A3A1YRQ3_9GAMM</name>
<protein>
    <recommendedName>
        <fullName evidence="5">Oligoribonuclease</fullName>
    </recommendedName>
</protein>
<dbReference type="NCBIfam" id="NF003765">
    <property type="entry name" value="PRK05359.1"/>
    <property type="match status" value="1"/>
</dbReference>
<dbReference type="EMBL" id="NRJG01000017">
    <property type="protein sequence ID" value="RIY40176.1"/>
    <property type="molecule type" value="Genomic_DNA"/>
</dbReference>
<dbReference type="GO" id="GO:0003676">
    <property type="term" value="F:nucleic acid binding"/>
    <property type="evidence" value="ECO:0007669"/>
    <property type="project" value="InterPro"/>
</dbReference>
<dbReference type="InterPro" id="IPR022894">
    <property type="entry name" value="Oligoribonuclease"/>
</dbReference>
<dbReference type="CDD" id="cd06135">
    <property type="entry name" value="Orn"/>
    <property type="match status" value="1"/>
</dbReference>
<evidence type="ECO:0000313" key="7">
    <source>
        <dbReference type="EMBL" id="RIY40176.1"/>
    </source>
</evidence>
<accession>A0A3A1YRQ3</accession>